<dbReference type="GO" id="GO:0004674">
    <property type="term" value="F:protein serine/threonine kinase activity"/>
    <property type="evidence" value="ECO:0007669"/>
    <property type="project" value="UniProtKB-KW"/>
</dbReference>
<evidence type="ECO:0000256" key="3">
    <source>
        <dbReference type="ARBA" id="ARBA00022527"/>
    </source>
</evidence>
<feature type="region of interest" description="Disordered" evidence="10">
    <location>
        <begin position="22"/>
        <end position="45"/>
    </location>
</feature>
<comment type="caution">
    <text evidence="12">The sequence shown here is derived from an EMBL/GenBank/DDBJ whole genome shotgun (WGS) entry which is preliminary data.</text>
</comment>
<keyword evidence="5" id="KW-0547">Nucleotide-binding</keyword>
<evidence type="ECO:0000256" key="2">
    <source>
        <dbReference type="ARBA" id="ARBA00012513"/>
    </source>
</evidence>
<proteinExistence type="inferred from homology"/>
<organism evidence="12 13">
    <name type="scientific">Chaetomium strumarium</name>
    <dbReference type="NCBI Taxonomy" id="1170767"/>
    <lineage>
        <taxon>Eukaryota</taxon>
        <taxon>Fungi</taxon>
        <taxon>Dikarya</taxon>
        <taxon>Ascomycota</taxon>
        <taxon>Pezizomycotina</taxon>
        <taxon>Sordariomycetes</taxon>
        <taxon>Sordariomycetidae</taxon>
        <taxon>Sordariales</taxon>
        <taxon>Chaetomiaceae</taxon>
        <taxon>Chaetomium</taxon>
    </lineage>
</organism>
<feature type="compositionally biased region" description="Basic and acidic residues" evidence="10">
    <location>
        <begin position="151"/>
        <end position="173"/>
    </location>
</feature>
<dbReference type="InterPro" id="IPR000719">
    <property type="entry name" value="Prot_kinase_dom"/>
</dbReference>
<comment type="catalytic activity">
    <reaction evidence="8">
        <text>L-threonyl-[protein] + ATP = O-phospho-L-threonyl-[protein] + ADP + H(+)</text>
        <dbReference type="Rhea" id="RHEA:46608"/>
        <dbReference type="Rhea" id="RHEA-COMP:11060"/>
        <dbReference type="Rhea" id="RHEA-COMP:11605"/>
        <dbReference type="ChEBI" id="CHEBI:15378"/>
        <dbReference type="ChEBI" id="CHEBI:30013"/>
        <dbReference type="ChEBI" id="CHEBI:30616"/>
        <dbReference type="ChEBI" id="CHEBI:61977"/>
        <dbReference type="ChEBI" id="CHEBI:456216"/>
        <dbReference type="EC" id="2.7.11.1"/>
    </reaction>
</comment>
<keyword evidence="6 12" id="KW-0418">Kinase</keyword>
<dbReference type="Gene3D" id="3.30.200.20">
    <property type="entry name" value="Phosphorylase Kinase, domain 1"/>
    <property type="match status" value="1"/>
</dbReference>
<dbReference type="GO" id="GO:0005524">
    <property type="term" value="F:ATP binding"/>
    <property type="evidence" value="ECO:0007669"/>
    <property type="project" value="UniProtKB-KW"/>
</dbReference>
<dbReference type="GeneID" id="87881850"/>
<evidence type="ECO:0000313" key="13">
    <source>
        <dbReference type="Proteomes" id="UP001273166"/>
    </source>
</evidence>
<evidence type="ECO:0000256" key="7">
    <source>
        <dbReference type="ARBA" id="ARBA00022840"/>
    </source>
</evidence>
<evidence type="ECO:0000256" key="9">
    <source>
        <dbReference type="ARBA" id="ARBA00048679"/>
    </source>
</evidence>
<keyword evidence="7" id="KW-0067">ATP-binding</keyword>
<feature type="region of interest" description="Disordered" evidence="10">
    <location>
        <begin position="138"/>
        <end position="212"/>
    </location>
</feature>
<name>A0AAJ0GQJ9_9PEZI</name>
<feature type="compositionally biased region" description="Basic and acidic residues" evidence="10">
    <location>
        <begin position="602"/>
        <end position="611"/>
    </location>
</feature>
<dbReference type="SUPFAM" id="SSF56112">
    <property type="entry name" value="Protein kinase-like (PK-like)"/>
    <property type="match status" value="1"/>
</dbReference>
<evidence type="ECO:0000256" key="6">
    <source>
        <dbReference type="ARBA" id="ARBA00022777"/>
    </source>
</evidence>
<feature type="region of interest" description="Disordered" evidence="10">
    <location>
        <begin position="87"/>
        <end position="106"/>
    </location>
</feature>
<evidence type="ECO:0000313" key="12">
    <source>
        <dbReference type="EMBL" id="KAK3304318.1"/>
    </source>
</evidence>
<dbReference type="CDD" id="cd05574">
    <property type="entry name" value="STKc_phototropin_like"/>
    <property type="match status" value="1"/>
</dbReference>
<reference evidence="12" key="1">
    <citation type="journal article" date="2023" name="Mol. Phylogenet. Evol.">
        <title>Genome-scale phylogeny and comparative genomics of the fungal order Sordariales.</title>
        <authorList>
            <person name="Hensen N."/>
            <person name="Bonometti L."/>
            <person name="Westerberg I."/>
            <person name="Brannstrom I.O."/>
            <person name="Guillou S."/>
            <person name="Cros-Aarteil S."/>
            <person name="Calhoun S."/>
            <person name="Haridas S."/>
            <person name="Kuo A."/>
            <person name="Mondo S."/>
            <person name="Pangilinan J."/>
            <person name="Riley R."/>
            <person name="LaButti K."/>
            <person name="Andreopoulos B."/>
            <person name="Lipzen A."/>
            <person name="Chen C."/>
            <person name="Yan M."/>
            <person name="Daum C."/>
            <person name="Ng V."/>
            <person name="Clum A."/>
            <person name="Steindorff A."/>
            <person name="Ohm R.A."/>
            <person name="Martin F."/>
            <person name="Silar P."/>
            <person name="Natvig D.O."/>
            <person name="Lalanne C."/>
            <person name="Gautier V."/>
            <person name="Ament-Velasquez S.L."/>
            <person name="Kruys A."/>
            <person name="Hutchinson M.I."/>
            <person name="Powell A.J."/>
            <person name="Barry K."/>
            <person name="Miller A.N."/>
            <person name="Grigoriev I.V."/>
            <person name="Debuchy R."/>
            <person name="Gladieux P."/>
            <person name="Hiltunen Thoren M."/>
            <person name="Johannesson H."/>
        </authorList>
    </citation>
    <scope>NUCLEOTIDE SEQUENCE</scope>
    <source>
        <strain evidence="12">CBS 333.67</strain>
    </source>
</reference>
<dbReference type="FunFam" id="1.10.510.10:FF:000121">
    <property type="entry name" value="Serine/threonine-protein kinase nrc-2"/>
    <property type="match status" value="1"/>
</dbReference>
<protein>
    <recommendedName>
        <fullName evidence="2">non-specific serine/threonine protein kinase</fullName>
        <ecNumber evidence="2">2.7.11.1</ecNumber>
    </recommendedName>
</protein>
<keyword evidence="3" id="KW-0723">Serine/threonine-protein kinase</keyword>
<evidence type="ECO:0000256" key="4">
    <source>
        <dbReference type="ARBA" id="ARBA00022679"/>
    </source>
</evidence>
<dbReference type="InterPro" id="IPR008271">
    <property type="entry name" value="Ser/Thr_kinase_AS"/>
</dbReference>
<accession>A0AAJ0GQJ9</accession>
<dbReference type="PROSITE" id="PS50011">
    <property type="entry name" value="PROTEIN_KINASE_DOM"/>
    <property type="match status" value="1"/>
</dbReference>
<dbReference type="AlphaFoldDB" id="A0AAJ0GQJ9"/>
<feature type="compositionally biased region" description="Polar residues" evidence="10">
    <location>
        <begin position="33"/>
        <end position="45"/>
    </location>
</feature>
<evidence type="ECO:0000256" key="8">
    <source>
        <dbReference type="ARBA" id="ARBA00047899"/>
    </source>
</evidence>
<dbReference type="PANTHER" id="PTHR45637">
    <property type="entry name" value="FLIPPASE KINASE 1-RELATED"/>
    <property type="match status" value="1"/>
</dbReference>
<reference evidence="12" key="2">
    <citation type="submission" date="2023-06" db="EMBL/GenBank/DDBJ databases">
        <authorList>
            <consortium name="Lawrence Berkeley National Laboratory"/>
            <person name="Mondo S.J."/>
            <person name="Hensen N."/>
            <person name="Bonometti L."/>
            <person name="Westerberg I."/>
            <person name="Brannstrom I.O."/>
            <person name="Guillou S."/>
            <person name="Cros-Aarteil S."/>
            <person name="Calhoun S."/>
            <person name="Haridas S."/>
            <person name="Kuo A."/>
            <person name="Pangilinan J."/>
            <person name="Riley R."/>
            <person name="Labutti K."/>
            <person name="Andreopoulos B."/>
            <person name="Lipzen A."/>
            <person name="Chen C."/>
            <person name="Yanf M."/>
            <person name="Daum C."/>
            <person name="Ng V."/>
            <person name="Clum A."/>
            <person name="Steindorff A."/>
            <person name="Ohm R."/>
            <person name="Martin F."/>
            <person name="Silar P."/>
            <person name="Natvig D."/>
            <person name="Lalanne C."/>
            <person name="Gautier V."/>
            <person name="Ament-Velasquez S.L."/>
            <person name="Kruys A."/>
            <person name="Hutchinson M.I."/>
            <person name="Powell A.J."/>
            <person name="Barry K."/>
            <person name="Miller A.N."/>
            <person name="Grigoriev I.V."/>
            <person name="Debuchy R."/>
            <person name="Gladieux P."/>
            <person name="Thoren M.H."/>
            <person name="Johannesson H."/>
        </authorList>
    </citation>
    <scope>NUCLEOTIDE SEQUENCE</scope>
    <source>
        <strain evidence="12">CBS 333.67</strain>
    </source>
</reference>
<dbReference type="Pfam" id="PF00069">
    <property type="entry name" value="Pkinase"/>
    <property type="match status" value="1"/>
</dbReference>
<dbReference type="SMART" id="SM00220">
    <property type="entry name" value="S_TKc"/>
    <property type="match status" value="1"/>
</dbReference>
<dbReference type="Proteomes" id="UP001273166">
    <property type="component" value="Unassembled WGS sequence"/>
</dbReference>
<dbReference type="RefSeq" id="XP_062720098.1">
    <property type="nucleotide sequence ID" value="XM_062863021.1"/>
</dbReference>
<dbReference type="FunFam" id="3.30.200.20:FF:000078">
    <property type="entry name" value="Serine/threonine-protein kinase nrc-2"/>
    <property type="match status" value="1"/>
</dbReference>
<feature type="region of interest" description="Disordered" evidence="10">
    <location>
        <begin position="561"/>
        <end position="619"/>
    </location>
</feature>
<comment type="catalytic activity">
    <reaction evidence="9">
        <text>L-seryl-[protein] + ATP = O-phospho-L-seryl-[protein] + ADP + H(+)</text>
        <dbReference type="Rhea" id="RHEA:17989"/>
        <dbReference type="Rhea" id="RHEA-COMP:9863"/>
        <dbReference type="Rhea" id="RHEA-COMP:11604"/>
        <dbReference type="ChEBI" id="CHEBI:15378"/>
        <dbReference type="ChEBI" id="CHEBI:29999"/>
        <dbReference type="ChEBI" id="CHEBI:30616"/>
        <dbReference type="ChEBI" id="CHEBI:83421"/>
        <dbReference type="ChEBI" id="CHEBI:456216"/>
        <dbReference type="EC" id="2.7.11.1"/>
    </reaction>
</comment>
<dbReference type="EMBL" id="JAUDZG010000005">
    <property type="protein sequence ID" value="KAK3304318.1"/>
    <property type="molecule type" value="Genomic_DNA"/>
</dbReference>
<evidence type="ECO:0000256" key="1">
    <source>
        <dbReference type="ARBA" id="ARBA00009903"/>
    </source>
</evidence>
<evidence type="ECO:0000256" key="10">
    <source>
        <dbReference type="SAM" id="MobiDB-lite"/>
    </source>
</evidence>
<gene>
    <name evidence="12" type="ORF">B0T15DRAFT_236472</name>
</gene>
<keyword evidence="4" id="KW-0808">Transferase</keyword>
<dbReference type="PROSITE" id="PS00108">
    <property type="entry name" value="PROTEIN_KINASE_ST"/>
    <property type="match status" value="1"/>
</dbReference>
<feature type="domain" description="Protein kinase" evidence="11">
    <location>
        <begin position="236"/>
        <end position="526"/>
    </location>
</feature>
<comment type="similarity">
    <text evidence="1">Belongs to the protein kinase superfamily. AGC Ser/Thr protein kinase family.</text>
</comment>
<evidence type="ECO:0000256" key="5">
    <source>
        <dbReference type="ARBA" id="ARBA00022741"/>
    </source>
</evidence>
<dbReference type="EC" id="2.7.11.1" evidence="2"/>
<keyword evidence="13" id="KW-1185">Reference proteome</keyword>
<dbReference type="InterPro" id="IPR011009">
    <property type="entry name" value="Kinase-like_dom_sf"/>
</dbReference>
<evidence type="ECO:0000259" key="11">
    <source>
        <dbReference type="PROSITE" id="PS50011"/>
    </source>
</evidence>
<dbReference type="Gene3D" id="1.10.510.10">
    <property type="entry name" value="Transferase(Phosphotransferase) domain 1"/>
    <property type="match status" value="1"/>
</dbReference>
<sequence length="619" mass="67734">MPSTKNANGDSHFPQRLKNFFRISSGGRDRAETTTQNAARSDTKSAFRQTRFFSVGRLRSATTASEGNPLDETLSPTAHANPYFAHQGQPGLRHHNEGSVPPSPPDTPMLKVVGPNGGAPEKAAAGTKEELARKLRRVASAPNAQGLFSKGDGDGERPATAEMGKEPLEESKDSNTMGFADGTANGTPSPNGGLSPPESDGLGALPPPSQSSLAFRRTYSSNSIKVRNVEVGPQSFDKIKLIGKGDVGKVYLVREKKSGRLYAMKVLSKKEMIKRNKIKRALAEQEILATSNHPFIVTLYHSFQSEDYLYLCMEYCSGGEFFRALQTRPGKCISEEDARFYAAEVTAALEYLHLMGFIYRDLKPENILLHQSGHIMLSDFDLSKQSDPGGKPTMILGKNGTSSNSLPTIDTKSCIANFRTNSFVGTEEYIAPEVIRGSGHTSAVDWWTLGILIYEMLYGTTPFKGKNRNATFANILREDIPFPDHAGAPQISNLCKSLIRKLLIKDENRRLGARAGASDIKSHPFFRTTQWALIRHMKPPIIPNQGRGIDTINFRNVKESESVDISGSRPMQNVKGVPLDSGLATPGGETPDPFEEFNSVTLHHDGDEHYASEGYESLS</sequence>